<accession>A0AAV9IR50</accession>
<dbReference type="InterPro" id="IPR040202">
    <property type="entry name" value="Brl1/Brr6"/>
</dbReference>
<dbReference type="InterPro" id="IPR018767">
    <property type="entry name" value="Brl1/Brr6_dom"/>
</dbReference>
<dbReference type="Proteomes" id="UP001301350">
    <property type="component" value="Unassembled WGS sequence"/>
</dbReference>
<feature type="transmembrane region" description="Helical" evidence="2">
    <location>
        <begin position="223"/>
        <end position="246"/>
    </location>
</feature>
<reference evidence="4 5" key="1">
    <citation type="submission" date="2022-07" db="EMBL/GenBank/DDBJ databases">
        <title>Genome-wide signatures of adaptation to extreme environments.</title>
        <authorList>
            <person name="Cho C.H."/>
            <person name="Yoon H.S."/>
        </authorList>
    </citation>
    <scope>NUCLEOTIDE SEQUENCE [LARGE SCALE GENOMIC DNA]</scope>
    <source>
        <strain evidence="4 5">DBV 063 E5</strain>
    </source>
</reference>
<dbReference type="PANTHER" id="PTHR28136:SF1">
    <property type="entry name" value="NUCLEUS EXPORT PROTEIN BRL1"/>
    <property type="match status" value="1"/>
</dbReference>
<keyword evidence="2" id="KW-0472">Membrane</keyword>
<comment type="caution">
    <text evidence="4">The sequence shown here is derived from an EMBL/GenBank/DDBJ whole genome shotgun (WGS) entry which is preliminary data.</text>
</comment>
<gene>
    <name evidence="4" type="ORF">CDCA_CDCA02G0754</name>
</gene>
<dbReference type="SMART" id="SM01042">
    <property type="entry name" value="Brr6_like_C_C"/>
    <property type="match status" value="1"/>
</dbReference>
<dbReference type="EMBL" id="JANCYW010000002">
    <property type="protein sequence ID" value="KAK4534729.1"/>
    <property type="molecule type" value="Genomic_DNA"/>
</dbReference>
<evidence type="ECO:0000256" key="1">
    <source>
        <dbReference type="SAM" id="MobiDB-lite"/>
    </source>
</evidence>
<dbReference type="PANTHER" id="PTHR28136">
    <property type="entry name" value="NUCLEUS EXPORT PROTEIN BRR6"/>
    <property type="match status" value="1"/>
</dbReference>
<proteinExistence type="predicted"/>
<protein>
    <recommendedName>
        <fullName evidence="3">Brl1/Brr6 domain-containing protein</fullName>
    </recommendedName>
</protein>
<evidence type="ECO:0000313" key="5">
    <source>
        <dbReference type="Proteomes" id="UP001301350"/>
    </source>
</evidence>
<evidence type="ECO:0000313" key="4">
    <source>
        <dbReference type="EMBL" id="KAK4534729.1"/>
    </source>
</evidence>
<keyword evidence="5" id="KW-1185">Reference proteome</keyword>
<feature type="transmembrane region" description="Helical" evidence="2">
    <location>
        <begin position="112"/>
        <end position="139"/>
    </location>
</feature>
<dbReference type="GO" id="GO:0006998">
    <property type="term" value="P:nuclear envelope organization"/>
    <property type="evidence" value="ECO:0007669"/>
    <property type="project" value="InterPro"/>
</dbReference>
<sequence length="325" mass="36731">MRSWLQSRWRWSDLPEEAMEIDAWAVDPRPNGEEPMDTGAREGALGKLVAAPPKTFPRPNDHPSRSVPSLYCSYAPRLRRSRARRTDPTPPAAAHNTTPAHRRLLQHVYLPYILAGYLQLAFQALLFVASVAVLLLFGYQFAMDVSKKVRLEHRRALHTIQQCRRNFEDNRCAEVAQVVPHMREQCERWRACFQQTSEQLVVNRARLLTETLAEMLNGFLDTISYKSIACVALALVAVSLMGSAALNMARVRMSHDLLQVAALQERKWATRSSARGGASRTMRARDEEEEEEEEEEAFDDADATDASFGGRRSALSAVPLRSKLE</sequence>
<evidence type="ECO:0000256" key="2">
    <source>
        <dbReference type="SAM" id="Phobius"/>
    </source>
</evidence>
<evidence type="ECO:0000259" key="3">
    <source>
        <dbReference type="SMART" id="SM01042"/>
    </source>
</evidence>
<organism evidence="4 5">
    <name type="scientific">Cyanidium caldarium</name>
    <name type="common">Red alga</name>
    <dbReference type="NCBI Taxonomy" id="2771"/>
    <lineage>
        <taxon>Eukaryota</taxon>
        <taxon>Rhodophyta</taxon>
        <taxon>Bangiophyceae</taxon>
        <taxon>Cyanidiales</taxon>
        <taxon>Cyanidiaceae</taxon>
        <taxon>Cyanidium</taxon>
    </lineage>
</organism>
<dbReference type="AlphaFoldDB" id="A0AAV9IR50"/>
<dbReference type="GO" id="GO:0031965">
    <property type="term" value="C:nuclear membrane"/>
    <property type="evidence" value="ECO:0007669"/>
    <property type="project" value="InterPro"/>
</dbReference>
<dbReference type="GO" id="GO:0055088">
    <property type="term" value="P:lipid homeostasis"/>
    <property type="evidence" value="ECO:0007669"/>
    <property type="project" value="InterPro"/>
</dbReference>
<keyword evidence="2" id="KW-1133">Transmembrane helix</keyword>
<dbReference type="Pfam" id="PF10104">
    <property type="entry name" value="Brr6_like_C_C"/>
    <property type="match status" value="1"/>
</dbReference>
<feature type="region of interest" description="Disordered" evidence="1">
    <location>
        <begin position="272"/>
        <end position="310"/>
    </location>
</feature>
<feature type="compositionally biased region" description="Acidic residues" evidence="1">
    <location>
        <begin position="287"/>
        <end position="303"/>
    </location>
</feature>
<keyword evidence="2" id="KW-0812">Transmembrane</keyword>
<feature type="domain" description="Brl1/Brr6" evidence="3">
    <location>
        <begin position="114"/>
        <end position="242"/>
    </location>
</feature>
<name>A0AAV9IR50_CYACA</name>